<feature type="transmembrane region" description="Helical" evidence="1">
    <location>
        <begin position="38"/>
        <end position="62"/>
    </location>
</feature>
<comment type="caution">
    <text evidence="2">The sequence shown here is derived from an EMBL/GenBank/DDBJ whole genome shotgun (WGS) entry which is preliminary data.</text>
</comment>
<keyword evidence="3" id="KW-1185">Reference proteome</keyword>
<dbReference type="InParanoid" id="S7XUE4"/>
<evidence type="ECO:0000256" key="1">
    <source>
        <dbReference type="SAM" id="Phobius"/>
    </source>
</evidence>
<dbReference type="HOGENOM" id="CLU_1246065_0_0_1"/>
<protein>
    <submittedName>
        <fullName evidence="2">Uncharacterized protein</fullName>
    </submittedName>
</protein>
<feature type="transmembrane region" description="Helical" evidence="1">
    <location>
        <begin position="89"/>
        <end position="114"/>
    </location>
</feature>
<dbReference type="Proteomes" id="UP000014978">
    <property type="component" value="Unassembled WGS sequence"/>
</dbReference>
<proteinExistence type="predicted"/>
<dbReference type="VEuPathDB" id="MicrosporidiaDB:SLOPH_754"/>
<dbReference type="AlphaFoldDB" id="S7XUE4"/>
<feature type="transmembrane region" description="Helical" evidence="1">
    <location>
        <begin position="120"/>
        <end position="140"/>
    </location>
</feature>
<evidence type="ECO:0000313" key="2">
    <source>
        <dbReference type="EMBL" id="EPR79533.1"/>
    </source>
</evidence>
<dbReference type="EMBL" id="ATCN01000209">
    <property type="protein sequence ID" value="EPR79533.1"/>
    <property type="molecule type" value="Genomic_DNA"/>
</dbReference>
<gene>
    <name evidence="2" type="ORF">SLOPH_754</name>
</gene>
<feature type="transmembrane region" description="Helical" evidence="1">
    <location>
        <begin position="191"/>
        <end position="220"/>
    </location>
</feature>
<accession>S7XUE4</accession>
<feature type="transmembrane region" description="Helical" evidence="1">
    <location>
        <begin position="147"/>
        <end position="171"/>
    </location>
</feature>
<keyword evidence="1" id="KW-0472">Membrane</keyword>
<keyword evidence="1" id="KW-0812">Transmembrane</keyword>
<name>S7XUE4_SPRLO</name>
<keyword evidence="1" id="KW-1133">Transmembrane helix</keyword>
<evidence type="ECO:0000313" key="3">
    <source>
        <dbReference type="Proteomes" id="UP000014978"/>
    </source>
</evidence>
<organism evidence="2 3">
    <name type="scientific">Spraguea lophii (strain 42_110)</name>
    <name type="common">Microsporidian parasite</name>
    <dbReference type="NCBI Taxonomy" id="1358809"/>
    <lineage>
        <taxon>Eukaryota</taxon>
        <taxon>Fungi</taxon>
        <taxon>Fungi incertae sedis</taxon>
        <taxon>Microsporidia</taxon>
        <taxon>Spragueidae</taxon>
        <taxon>Spraguea</taxon>
    </lineage>
</organism>
<sequence length="224" mass="26656">MFFVPIESIKPIQSVFLHLRAIKNNILLSELPLFHINIISILTISLFHLFTSLIEALIFVVMHKQNFHYEVQNRLAQESIFKLNFLENIIYITPLILFILIFLNGSLFGAILYFLHRKYISYYLCVYFLIISLCAFNALLVDFISLILFVLLPIKIAPFCILFGYMIQFYIYYEIFMENFTSFIYYFYNKLITTIIFFLFSITFSYIKTVIIISILKFFLCKNT</sequence>
<reference evidence="3" key="1">
    <citation type="journal article" date="2013" name="PLoS Genet.">
        <title>The genome of Spraguea lophii and the basis of host-microsporidian interactions.</title>
        <authorList>
            <person name="Campbell S.E."/>
            <person name="Williams T.A."/>
            <person name="Yousuf A."/>
            <person name="Soanes D.M."/>
            <person name="Paszkiewicz K.H."/>
            <person name="Williams B.A.P."/>
        </authorList>
    </citation>
    <scope>NUCLEOTIDE SEQUENCE [LARGE SCALE GENOMIC DNA]</scope>
    <source>
        <strain evidence="3">42_110</strain>
    </source>
</reference>